<name>A0A162QUU7_9CLOT</name>
<reference evidence="4 5" key="1">
    <citation type="submission" date="2016-04" db="EMBL/GenBank/DDBJ databases">
        <title>Genome sequence of Clostridium magnum DSM 2767.</title>
        <authorList>
            <person name="Poehlein A."/>
            <person name="Uhlig R."/>
            <person name="Fischer R."/>
            <person name="Bahl H."/>
            <person name="Daniel R."/>
        </authorList>
    </citation>
    <scope>NUCLEOTIDE SEQUENCE [LARGE SCALE GENOMIC DNA]</scope>
    <source>
        <strain evidence="4 5">DSM 2767</strain>
    </source>
</reference>
<comment type="caution">
    <text evidence="4">The sequence shown here is derived from an EMBL/GenBank/DDBJ whole genome shotgun (WGS) entry which is preliminary data.</text>
</comment>
<dbReference type="PATRIC" id="fig|1121326.3.peg.5752"/>
<dbReference type="GO" id="GO:0016829">
    <property type="term" value="F:lyase activity"/>
    <property type="evidence" value="ECO:0007669"/>
    <property type="project" value="UniProtKB-KW"/>
</dbReference>
<accession>A0A162QUU7</accession>
<dbReference type="Pfam" id="PF06857">
    <property type="entry name" value="ACP"/>
    <property type="match status" value="1"/>
</dbReference>
<gene>
    <name evidence="4" type="primary">citD_3</name>
    <name evidence="4" type="ORF">CLMAG_56950</name>
</gene>
<keyword evidence="3" id="KW-0597">Phosphoprotein</keyword>
<keyword evidence="2" id="KW-0963">Cytoplasm</keyword>
<dbReference type="EMBL" id="LWAE01000012">
    <property type="protein sequence ID" value="KZL88997.1"/>
    <property type="molecule type" value="Genomic_DNA"/>
</dbReference>
<dbReference type="AlphaFoldDB" id="A0A162QUU7"/>
<dbReference type="RefSeq" id="WP_082832109.1">
    <property type="nucleotide sequence ID" value="NZ_FQXL01000020.1"/>
</dbReference>
<sequence length="56" mass="6192">MYIGEQIIEVITNTLLELDIKSARVVASDNGALYCVIKARVQTAAYRAAGSVDYKW</sequence>
<protein>
    <submittedName>
        <fullName evidence="4">Citrate lyase acyl carrier protein</fullName>
    </submittedName>
</protein>
<keyword evidence="5" id="KW-1185">Reference proteome</keyword>
<evidence type="ECO:0000313" key="4">
    <source>
        <dbReference type="EMBL" id="KZL88997.1"/>
    </source>
</evidence>
<evidence type="ECO:0000313" key="5">
    <source>
        <dbReference type="Proteomes" id="UP000076603"/>
    </source>
</evidence>
<evidence type="ECO:0000256" key="1">
    <source>
        <dbReference type="ARBA" id="ARBA00004496"/>
    </source>
</evidence>
<organism evidence="4 5">
    <name type="scientific">Clostridium magnum DSM 2767</name>
    <dbReference type="NCBI Taxonomy" id="1121326"/>
    <lineage>
        <taxon>Bacteria</taxon>
        <taxon>Bacillati</taxon>
        <taxon>Bacillota</taxon>
        <taxon>Clostridia</taxon>
        <taxon>Eubacteriales</taxon>
        <taxon>Clostridiaceae</taxon>
        <taxon>Clostridium</taxon>
    </lineage>
</organism>
<dbReference type="Proteomes" id="UP000076603">
    <property type="component" value="Unassembled WGS sequence"/>
</dbReference>
<dbReference type="GO" id="GO:0005737">
    <property type="term" value="C:cytoplasm"/>
    <property type="evidence" value="ECO:0007669"/>
    <property type="project" value="UniProtKB-SubCell"/>
</dbReference>
<dbReference type="STRING" id="1121326.CLMAG_56950"/>
<comment type="subcellular location">
    <subcellularLocation>
        <location evidence="1">Cytoplasm</location>
    </subcellularLocation>
</comment>
<evidence type="ECO:0000256" key="2">
    <source>
        <dbReference type="ARBA" id="ARBA00022490"/>
    </source>
</evidence>
<proteinExistence type="predicted"/>
<dbReference type="InterPro" id="IPR023439">
    <property type="entry name" value="Mal_deCO2ase/Cit_lyase_ACP"/>
</dbReference>
<evidence type="ECO:0000256" key="3">
    <source>
        <dbReference type="ARBA" id="ARBA00022553"/>
    </source>
</evidence>
<keyword evidence="4" id="KW-0456">Lyase</keyword>